<gene>
    <name evidence="9" type="ORF">ASCRUDRAFT_34788</name>
</gene>
<dbReference type="AlphaFoldDB" id="A0A1D2VH44"/>
<dbReference type="OrthoDB" id="5363962at2759"/>
<dbReference type="InterPro" id="IPR013149">
    <property type="entry name" value="ADH-like_C"/>
</dbReference>
<proteinExistence type="inferred from homology"/>
<dbReference type="PROSITE" id="PS00059">
    <property type="entry name" value="ADH_ZINC"/>
    <property type="match status" value="1"/>
</dbReference>
<feature type="domain" description="Alcohol dehydrogenase-like N-terminal" evidence="8">
    <location>
        <begin position="26"/>
        <end position="163"/>
    </location>
</feature>
<comment type="cofactor">
    <cofactor evidence="1 6">
        <name>Zn(2+)</name>
        <dbReference type="ChEBI" id="CHEBI:29105"/>
    </cofactor>
</comment>
<reference evidence="10" key="1">
    <citation type="submission" date="2016-05" db="EMBL/GenBank/DDBJ databases">
        <title>Comparative genomics of biotechnologically important yeasts.</title>
        <authorList>
            <consortium name="DOE Joint Genome Institute"/>
            <person name="Riley R."/>
            <person name="Haridas S."/>
            <person name="Wolfe K.H."/>
            <person name="Lopes M.R."/>
            <person name="Hittinger C.T."/>
            <person name="Goker M."/>
            <person name="Salamov A."/>
            <person name="Wisecaver J."/>
            <person name="Long T.M."/>
            <person name="Aerts A.L."/>
            <person name="Barry K."/>
            <person name="Choi C."/>
            <person name="Clum A."/>
            <person name="Coughlan A.Y."/>
            <person name="Deshpande S."/>
            <person name="Douglass A.P."/>
            <person name="Hanson S.J."/>
            <person name="Klenk H.-P."/>
            <person name="Labutti K."/>
            <person name="Lapidus A."/>
            <person name="Lindquist E."/>
            <person name="Lipzen A."/>
            <person name="Meier-Kolthoff J.P."/>
            <person name="Ohm R.A."/>
            <person name="Otillar R.P."/>
            <person name="Pangilinan J."/>
            <person name="Peng Y."/>
            <person name="Rokas A."/>
            <person name="Rosa C.A."/>
            <person name="Scheuner C."/>
            <person name="Sibirny A.A."/>
            <person name="Slot J.C."/>
            <person name="Stielow J.B."/>
            <person name="Sun H."/>
            <person name="Kurtzman C.P."/>
            <person name="Blackwell M."/>
            <person name="Grigoriev I.V."/>
            <person name="Jeffries T.W."/>
        </authorList>
    </citation>
    <scope>NUCLEOTIDE SEQUENCE [LARGE SCALE GENOMIC DNA]</scope>
    <source>
        <strain evidence="10">DSM 1968</strain>
    </source>
</reference>
<dbReference type="Gene3D" id="3.90.180.10">
    <property type="entry name" value="Medium-chain alcohol dehydrogenases, catalytic domain"/>
    <property type="match status" value="1"/>
</dbReference>
<dbReference type="InterPro" id="IPR036291">
    <property type="entry name" value="NAD(P)-bd_dom_sf"/>
</dbReference>
<evidence type="ECO:0000259" key="8">
    <source>
        <dbReference type="Pfam" id="PF08240"/>
    </source>
</evidence>
<dbReference type="InterPro" id="IPR002328">
    <property type="entry name" value="ADH_Zn_CS"/>
</dbReference>
<dbReference type="SUPFAM" id="SSF51735">
    <property type="entry name" value="NAD(P)-binding Rossmann-fold domains"/>
    <property type="match status" value="1"/>
</dbReference>
<evidence type="ECO:0000256" key="4">
    <source>
        <dbReference type="ARBA" id="ARBA00022833"/>
    </source>
</evidence>
<dbReference type="GeneID" id="30964183"/>
<protein>
    <submittedName>
        <fullName evidence="9">GroES-like protein</fullName>
    </submittedName>
</protein>
<dbReference type="RefSeq" id="XP_020047281.1">
    <property type="nucleotide sequence ID" value="XM_020190547.1"/>
</dbReference>
<evidence type="ECO:0000256" key="6">
    <source>
        <dbReference type="RuleBase" id="RU361277"/>
    </source>
</evidence>
<evidence type="ECO:0000256" key="3">
    <source>
        <dbReference type="ARBA" id="ARBA00022723"/>
    </source>
</evidence>
<dbReference type="Gene3D" id="3.40.50.720">
    <property type="entry name" value="NAD(P)-binding Rossmann-like Domain"/>
    <property type="match status" value="1"/>
</dbReference>
<dbReference type="InParanoid" id="A0A1D2VH44"/>
<evidence type="ECO:0000256" key="1">
    <source>
        <dbReference type="ARBA" id="ARBA00001947"/>
    </source>
</evidence>
<evidence type="ECO:0000256" key="2">
    <source>
        <dbReference type="ARBA" id="ARBA00008072"/>
    </source>
</evidence>
<organism evidence="9 10">
    <name type="scientific">Ascoidea rubescens DSM 1968</name>
    <dbReference type="NCBI Taxonomy" id="1344418"/>
    <lineage>
        <taxon>Eukaryota</taxon>
        <taxon>Fungi</taxon>
        <taxon>Dikarya</taxon>
        <taxon>Ascomycota</taxon>
        <taxon>Saccharomycotina</taxon>
        <taxon>Saccharomycetes</taxon>
        <taxon>Ascoideaceae</taxon>
        <taxon>Ascoidea</taxon>
    </lineage>
</organism>
<dbReference type="GO" id="GO:0008270">
    <property type="term" value="F:zinc ion binding"/>
    <property type="evidence" value="ECO:0007669"/>
    <property type="project" value="InterPro"/>
</dbReference>
<keyword evidence="10" id="KW-1185">Reference proteome</keyword>
<dbReference type="CDD" id="cd08233">
    <property type="entry name" value="butanediol_DH_like"/>
    <property type="match status" value="1"/>
</dbReference>
<dbReference type="FunCoup" id="A0A1D2VH44">
    <property type="interactions" value="71"/>
</dbReference>
<accession>A0A1D2VH44</accession>
<name>A0A1D2VH44_9ASCO</name>
<evidence type="ECO:0000313" key="10">
    <source>
        <dbReference type="Proteomes" id="UP000095038"/>
    </source>
</evidence>
<feature type="domain" description="Alcohol dehydrogenase-like C-terminal" evidence="7">
    <location>
        <begin position="201"/>
        <end position="336"/>
    </location>
</feature>
<dbReference type="STRING" id="1344418.A0A1D2VH44"/>
<dbReference type="PANTHER" id="PTHR43161">
    <property type="entry name" value="SORBITOL DEHYDROGENASE"/>
    <property type="match status" value="1"/>
</dbReference>
<dbReference type="Pfam" id="PF08240">
    <property type="entry name" value="ADH_N"/>
    <property type="match status" value="1"/>
</dbReference>
<dbReference type="GO" id="GO:0000721">
    <property type="term" value="F:(R,R)-butanediol dehydrogenase activity"/>
    <property type="evidence" value="ECO:0007669"/>
    <property type="project" value="TreeGrafter"/>
</dbReference>
<dbReference type="GO" id="GO:0034079">
    <property type="term" value="P:butanediol biosynthetic process"/>
    <property type="evidence" value="ECO:0007669"/>
    <property type="project" value="TreeGrafter"/>
</dbReference>
<keyword evidence="5" id="KW-0560">Oxidoreductase</keyword>
<keyword evidence="4 6" id="KW-0862">Zinc</keyword>
<dbReference type="GO" id="GO:0005737">
    <property type="term" value="C:cytoplasm"/>
    <property type="evidence" value="ECO:0007669"/>
    <property type="project" value="TreeGrafter"/>
</dbReference>
<sequence>MRGVLFYGRNDIRFSDDVQEPEIKVEDELIVDIAWCGICGSDLHEYLDGPIFFPKEGKGHELSNWKSPQCMGHEFSGIVKKVGPKVTKVKPGDHVVVEATSHCSDRKRFQRNNPRINTAVCSACKMGSTNICHYLGFCGLGVHDGALSERVSVSEEHVVRIPKSLPLDIAALVEPLSVAWHAVRISRFQEGDNALVLGAGPIGLATILALQGHKAGRIVVSEPAKIRRDQAEKLGASSVFNPMDYSSFDEGVGVLKSLSDEKGAGFKFSYDASGVPSTFKTSIDALGPNGMAVNIAIWPDKPVNFKPMDVTLEEKFYTGSMCYTVQDFEEVIDAIDKGLIDIEKCKQLITAKIKLEDTVEKGFLELINNKDVHIKILVSP</sequence>
<evidence type="ECO:0000256" key="5">
    <source>
        <dbReference type="ARBA" id="ARBA00023002"/>
    </source>
</evidence>
<keyword evidence="3 6" id="KW-0479">Metal-binding</keyword>
<dbReference type="PANTHER" id="PTHR43161:SF23">
    <property type="entry name" value="(R,R)-BUTANEDIOL DEHYDROGENASE-RELATED"/>
    <property type="match status" value="1"/>
</dbReference>
<dbReference type="Pfam" id="PF00107">
    <property type="entry name" value="ADH_zinc_N"/>
    <property type="match status" value="1"/>
</dbReference>
<dbReference type="InterPro" id="IPR011032">
    <property type="entry name" value="GroES-like_sf"/>
</dbReference>
<comment type="similarity">
    <text evidence="2 6">Belongs to the zinc-containing alcohol dehydrogenase family.</text>
</comment>
<dbReference type="SUPFAM" id="SSF50129">
    <property type="entry name" value="GroES-like"/>
    <property type="match status" value="1"/>
</dbReference>
<dbReference type="InterPro" id="IPR013154">
    <property type="entry name" value="ADH-like_N"/>
</dbReference>
<dbReference type="EMBL" id="KV454480">
    <property type="protein sequence ID" value="ODV60974.1"/>
    <property type="molecule type" value="Genomic_DNA"/>
</dbReference>
<evidence type="ECO:0000313" key="9">
    <source>
        <dbReference type="EMBL" id="ODV60974.1"/>
    </source>
</evidence>
<dbReference type="Proteomes" id="UP000095038">
    <property type="component" value="Unassembled WGS sequence"/>
</dbReference>
<evidence type="ECO:0000259" key="7">
    <source>
        <dbReference type="Pfam" id="PF00107"/>
    </source>
</evidence>